<accession>A0ACD5GX20</accession>
<evidence type="ECO:0000313" key="2">
    <source>
        <dbReference type="Proteomes" id="UP000095472"/>
    </source>
</evidence>
<keyword evidence="2" id="KW-1185">Reference proteome</keyword>
<protein>
    <submittedName>
        <fullName evidence="1">Uncharacterized protein</fullName>
    </submittedName>
</protein>
<proteinExistence type="predicted"/>
<sequence>MLSGERRELGDGGEGLRKNDIFWMCFSGMPLESAPFAGNCV</sequence>
<evidence type="ECO:0000313" key="1">
    <source>
        <dbReference type="EMBL" id="XPM65145.1"/>
    </source>
</evidence>
<dbReference type="EMBL" id="CP182909">
    <property type="protein sequence ID" value="XPM65145.1"/>
    <property type="molecule type" value="Genomic_DNA"/>
</dbReference>
<reference evidence="1 2" key="1">
    <citation type="journal article" date="2016" name="Genome Announc.">
        <title>Draft Genome Sequence of the Thermotolerant Cyanobacterium Desertifilum sp. IPPAS B-1220.</title>
        <authorList>
            <person name="Mironov K.S."/>
            <person name="Sinetova M.A."/>
            <person name="Bolatkhan K."/>
            <person name="Zayadan B.K."/>
            <person name="Ustinova V.V."/>
            <person name="Kupriyanova E.V."/>
            <person name="Skrypnik A.N."/>
            <person name="Gogoleva N.E."/>
            <person name="Gogolev Y.V."/>
            <person name="Los D.A."/>
        </authorList>
    </citation>
    <scope>NUCLEOTIDE SEQUENCE [LARGE SCALE GENOMIC DNA]</scope>
    <source>
        <strain evidence="1 2">IPPAS B-1220</strain>
    </source>
</reference>
<gene>
    <name evidence="1" type="ORF">BH720_004875</name>
</gene>
<dbReference type="Proteomes" id="UP000095472">
    <property type="component" value="Chromosome"/>
</dbReference>
<name>A0ACD5GX20_9CYAN</name>
<organism evidence="1 2">
    <name type="scientific">Desertifilum tharense IPPAS B-1220</name>
    <dbReference type="NCBI Taxonomy" id="1781255"/>
    <lineage>
        <taxon>Bacteria</taxon>
        <taxon>Bacillati</taxon>
        <taxon>Cyanobacteriota</taxon>
        <taxon>Cyanophyceae</taxon>
        <taxon>Desertifilales</taxon>
        <taxon>Desertifilaceae</taxon>
        <taxon>Desertifilum</taxon>
    </lineage>
</organism>